<dbReference type="InterPro" id="IPR036291">
    <property type="entry name" value="NAD(P)-bd_dom_sf"/>
</dbReference>
<organism evidence="4 5">
    <name type="scientific">Apostasia shenzhenica</name>
    <dbReference type="NCBI Taxonomy" id="1088818"/>
    <lineage>
        <taxon>Eukaryota</taxon>
        <taxon>Viridiplantae</taxon>
        <taxon>Streptophyta</taxon>
        <taxon>Embryophyta</taxon>
        <taxon>Tracheophyta</taxon>
        <taxon>Spermatophyta</taxon>
        <taxon>Magnoliopsida</taxon>
        <taxon>Liliopsida</taxon>
        <taxon>Asparagales</taxon>
        <taxon>Orchidaceae</taxon>
        <taxon>Apostasioideae</taxon>
        <taxon>Apostasia</taxon>
    </lineage>
</organism>
<accession>A0A2I0B2L4</accession>
<gene>
    <name evidence="4" type="primary">TIC32</name>
    <name evidence="4" type="ORF">AXF42_Ash018266</name>
</gene>
<dbReference type="AlphaFoldDB" id="A0A2I0B2L4"/>
<dbReference type="Pfam" id="PF00106">
    <property type="entry name" value="adh_short"/>
    <property type="match status" value="1"/>
</dbReference>
<dbReference type="PANTHER" id="PTHR24320">
    <property type="entry name" value="RETINOL DEHYDROGENASE"/>
    <property type="match status" value="1"/>
</dbReference>
<keyword evidence="2" id="KW-0560">Oxidoreductase</keyword>
<dbReference type="Gene3D" id="3.40.50.720">
    <property type="entry name" value="NAD(P)-binding Rossmann-like Domain"/>
    <property type="match status" value="1"/>
</dbReference>
<dbReference type="PRINTS" id="PR00080">
    <property type="entry name" value="SDRFAMILY"/>
</dbReference>
<proteinExistence type="inferred from homology"/>
<evidence type="ECO:0000313" key="5">
    <source>
        <dbReference type="Proteomes" id="UP000236161"/>
    </source>
</evidence>
<sequence>MKIMKWVIYFFYNIYDCLSEKWEFVCGAFRYLYGVKGQSGFGSSSTADQVVESFSSSFSTSFRLTAIITGATSGIGEETARVLAKRGVRVVMPARDMKKAGEVKERILKESPEALLILMELDLSSFSSIQSFCSKFLQLSLPLNILINNAGKFCRRLEHTTESFEMTFGTNYLGHYLLTKFLLKKLIETASETEIEGRIINVTSVIHRWATIEGFVFDDLLNPKNYNGTRAYAQSKLANLMHAKELTAQLRSPHLQERRANVTVNSVHPGIVKTGIIRDHRGLITGIFLGSDIFCCSEVP</sequence>
<dbReference type="PRINTS" id="PR00081">
    <property type="entry name" value="GDHRDH"/>
</dbReference>
<dbReference type="GO" id="GO:0016491">
    <property type="term" value="F:oxidoreductase activity"/>
    <property type="evidence" value="ECO:0007669"/>
    <property type="project" value="UniProtKB-KW"/>
</dbReference>
<dbReference type="SUPFAM" id="SSF51735">
    <property type="entry name" value="NAD(P)-binding Rossmann-fold domains"/>
    <property type="match status" value="1"/>
</dbReference>
<evidence type="ECO:0000256" key="1">
    <source>
        <dbReference type="ARBA" id="ARBA00006484"/>
    </source>
</evidence>
<keyword evidence="5" id="KW-1185">Reference proteome</keyword>
<evidence type="ECO:0000256" key="3">
    <source>
        <dbReference type="RuleBase" id="RU000363"/>
    </source>
</evidence>
<dbReference type="EMBL" id="KZ451921">
    <property type="protein sequence ID" value="PKA62041.1"/>
    <property type="molecule type" value="Genomic_DNA"/>
</dbReference>
<comment type="similarity">
    <text evidence="1 3">Belongs to the short-chain dehydrogenases/reductases (SDR) family.</text>
</comment>
<dbReference type="InterPro" id="IPR002347">
    <property type="entry name" value="SDR_fam"/>
</dbReference>
<evidence type="ECO:0000256" key="2">
    <source>
        <dbReference type="ARBA" id="ARBA00023002"/>
    </source>
</evidence>
<dbReference type="PANTHER" id="PTHR24320:SF198">
    <property type="entry name" value="NAD(P)-BINDING ROSSMANN-FOLD SUPERFAMILY PROTEIN"/>
    <property type="match status" value="1"/>
</dbReference>
<dbReference type="OrthoDB" id="191139at2759"/>
<dbReference type="Proteomes" id="UP000236161">
    <property type="component" value="Unassembled WGS sequence"/>
</dbReference>
<protein>
    <submittedName>
        <fullName evidence="4">Short-chain dehydrogenase TIC 32, chloroplastic</fullName>
    </submittedName>
</protein>
<name>A0A2I0B2L4_9ASPA</name>
<evidence type="ECO:0000313" key="4">
    <source>
        <dbReference type="EMBL" id="PKA62041.1"/>
    </source>
</evidence>
<dbReference type="STRING" id="1088818.A0A2I0B2L4"/>
<reference evidence="4 5" key="1">
    <citation type="journal article" date="2017" name="Nature">
        <title>The Apostasia genome and the evolution of orchids.</title>
        <authorList>
            <person name="Zhang G.Q."/>
            <person name="Liu K.W."/>
            <person name="Li Z."/>
            <person name="Lohaus R."/>
            <person name="Hsiao Y.Y."/>
            <person name="Niu S.C."/>
            <person name="Wang J.Y."/>
            <person name="Lin Y.C."/>
            <person name="Xu Q."/>
            <person name="Chen L.J."/>
            <person name="Yoshida K."/>
            <person name="Fujiwara S."/>
            <person name="Wang Z.W."/>
            <person name="Zhang Y.Q."/>
            <person name="Mitsuda N."/>
            <person name="Wang M."/>
            <person name="Liu G.H."/>
            <person name="Pecoraro L."/>
            <person name="Huang H.X."/>
            <person name="Xiao X.J."/>
            <person name="Lin M."/>
            <person name="Wu X.Y."/>
            <person name="Wu W.L."/>
            <person name="Chen Y.Y."/>
            <person name="Chang S.B."/>
            <person name="Sakamoto S."/>
            <person name="Ohme-Takagi M."/>
            <person name="Yagi M."/>
            <person name="Zeng S.J."/>
            <person name="Shen C.Y."/>
            <person name="Yeh C.M."/>
            <person name="Luo Y.B."/>
            <person name="Tsai W.C."/>
            <person name="Van de Peer Y."/>
            <person name="Liu Z.J."/>
        </authorList>
    </citation>
    <scope>NUCLEOTIDE SEQUENCE [LARGE SCALE GENOMIC DNA]</scope>
    <source>
        <strain evidence="5">cv. Shenzhen</strain>
        <tissue evidence="4">Stem</tissue>
    </source>
</reference>